<dbReference type="VEuPathDB" id="FungiDB:PHYBLDRAFT_163160"/>
<dbReference type="AlphaFoldDB" id="A0A162V5D5"/>
<evidence type="ECO:0000256" key="1">
    <source>
        <dbReference type="SAM" id="MobiDB-lite"/>
    </source>
</evidence>
<keyword evidence="4" id="KW-1185">Reference proteome</keyword>
<dbReference type="GeneID" id="28995649"/>
<feature type="region of interest" description="Disordered" evidence="1">
    <location>
        <begin position="487"/>
        <end position="513"/>
    </location>
</feature>
<dbReference type="OrthoDB" id="9984275at2759"/>
<proteinExistence type="predicted"/>
<dbReference type="STRING" id="763407.A0A162V5D5"/>
<sequence>MYQGRARAASVSTNTPSAPPPSHNHIGRNAIPISRAGDHTSTSFVPAPSLSTSAPSVGPSLISFFHGNSHDSRSKESVHLPIDVPPSTIGIEFEGGTHVIIRPDRIIRGRVVLDLQERILATRIRVKAGYPTIILFKGVESAMVRVDDTNGDGKGEWINHAITTYFETEWKLWGNDGSAFSQCGWDEMDAGRYTYPFALKVIPRIYRYTFFYNISFLAHNVISNATFKKNKFPNCNYPPSIEEPAGFHIRFIWSTQIDGPGLESSLKSKDYVTPYRPVLISTPDKEWIFKSTLVKDRRTPLAEVQAKLDRQSYCPDEACGLQLTIAILHADTKCVGIQYKFRKHHEGKMLVQQGTAFRDHVRVVLQGTVPFKDTHISEHVAFKIPTRLVSPSFLTRHTRVRYDILFQVTTAHGHLFKTNHVSEFAIPITIANLPYDQLLRVPRATMVEHYQNSVASPFFFEPSLEEPPEDTDGDIEAMAAITDDLTRTPGEEPPSYFSLEQQPSQFRNKRERKERTVYLSRSAKGVHFGVDMVDAKVVSGIYDEDW</sequence>
<dbReference type="PANTHER" id="PTHR11188">
    <property type="entry name" value="ARRESTIN DOMAIN CONTAINING PROTEIN"/>
    <property type="match status" value="1"/>
</dbReference>
<dbReference type="GO" id="GO:0005737">
    <property type="term" value="C:cytoplasm"/>
    <property type="evidence" value="ECO:0007669"/>
    <property type="project" value="TreeGrafter"/>
</dbReference>
<evidence type="ECO:0000313" key="4">
    <source>
        <dbReference type="Proteomes" id="UP000077315"/>
    </source>
</evidence>
<dbReference type="EMBL" id="KV440972">
    <property type="protein sequence ID" value="OAD80112.1"/>
    <property type="molecule type" value="Genomic_DNA"/>
</dbReference>
<dbReference type="Gene3D" id="2.60.40.640">
    <property type="match status" value="2"/>
</dbReference>
<dbReference type="InParanoid" id="A0A162V5D5"/>
<feature type="region of interest" description="Disordered" evidence="1">
    <location>
        <begin position="1"/>
        <end position="50"/>
    </location>
</feature>
<dbReference type="Pfam" id="PF02752">
    <property type="entry name" value="Arrestin_C"/>
    <property type="match status" value="1"/>
</dbReference>
<evidence type="ECO:0000313" key="3">
    <source>
        <dbReference type="EMBL" id="OAD80112.1"/>
    </source>
</evidence>
<feature type="compositionally biased region" description="Polar residues" evidence="1">
    <location>
        <begin position="39"/>
        <end position="50"/>
    </location>
</feature>
<protein>
    <recommendedName>
        <fullName evidence="2">Arrestin C-terminal-like domain-containing protein</fullName>
    </recommendedName>
</protein>
<dbReference type="RefSeq" id="XP_018298152.1">
    <property type="nucleotide sequence ID" value="XM_018434743.1"/>
</dbReference>
<evidence type="ECO:0000259" key="2">
    <source>
        <dbReference type="Pfam" id="PF02752"/>
    </source>
</evidence>
<accession>A0A162V5D5</accession>
<organism evidence="3 4">
    <name type="scientific">Phycomyces blakesleeanus (strain ATCC 8743b / DSM 1359 / FGSC 10004 / NBRC 33097 / NRRL 1555)</name>
    <dbReference type="NCBI Taxonomy" id="763407"/>
    <lineage>
        <taxon>Eukaryota</taxon>
        <taxon>Fungi</taxon>
        <taxon>Fungi incertae sedis</taxon>
        <taxon>Mucoromycota</taxon>
        <taxon>Mucoromycotina</taxon>
        <taxon>Mucoromycetes</taxon>
        <taxon>Mucorales</taxon>
        <taxon>Phycomycetaceae</taxon>
        <taxon>Phycomyces</taxon>
    </lineage>
</organism>
<feature type="domain" description="Arrestin C-terminal-like" evidence="2">
    <location>
        <begin position="303"/>
        <end position="434"/>
    </location>
</feature>
<gene>
    <name evidence="3" type="ORF">PHYBLDRAFT_163160</name>
</gene>
<dbReference type="GO" id="GO:0015031">
    <property type="term" value="P:protein transport"/>
    <property type="evidence" value="ECO:0007669"/>
    <property type="project" value="TreeGrafter"/>
</dbReference>
<dbReference type="InterPro" id="IPR014752">
    <property type="entry name" value="Arrestin-like_C"/>
</dbReference>
<dbReference type="InterPro" id="IPR050357">
    <property type="entry name" value="Arrestin_domain-protein"/>
</dbReference>
<dbReference type="InterPro" id="IPR011022">
    <property type="entry name" value="Arrestin_C-like"/>
</dbReference>
<dbReference type="PANTHER" id="PTHR11188:SF17">
    <property type="entry name" value="FI21816P1"/>
    <property type="match status" value="1"/>
</dbReference>
<dbReference type="Proteomes" id="UP000077315">
    <property type="component" value="Unassembled WGS sequence"/>
</dbReference>
<name>A0A162V5D5_PHYB8</name>
<reference evidence="4" key="1">
    <citation type="submission" date="2015-06" db="EMBL/GenBank/DDBJ databases">
        <title>Expansion of signal transduction pathways in fungi by whole-genome duplication.</title>
        <authorList>
            <consortium name="DOE Joint Genome Institute"/>
            <person name="Corrochano L.M."/>
            <person name="Kuo A."/>
            <person name="Marcet-Houben M."/>
            <person name="Polaino S."/>
            <person name="Salamov A."/>
            <person name="Villalobos J.M."/>
            <person name="Alvarez M.I."/>
            <person name="Avalos J."/>
            <person name="Benito E.P."/>
            <person name="Benoit I."/>
            <person name="Burger G."/>
            <person name="Camino L.P."/>
            <person name="Canovas D."/>
            <person name="Cerda-Olmedo E."/>
            <person name="Cheng J.-F."/>
            <person name="Dominguez A."/>
            <person name="Elias M."/>
            <person name="Eslava A.P."/>
            <person name="Glaser F."/>
            <person name="Grimwood J."/>
            <person name="Gutierrez G."/>
            <person name="Heitman J."/>
            <person name="Henrissat B."/>
            <person name="Iturriaga E.A."/>
            <person name="Lang B.F."/>
            <person name="Lavin J.L."/>
            <person name="Lee S."/>
            <person name="Li W."/>
            <person name="Lindquist E."/>
            <person name="Lopez-Garcia S."/>
            <person name="Luque E.M."/>
            <person name="Marcos A.T."/>
            <person name="Martin J."/>
            <person name="McCluskey K."/>
            <person name="Medina H.R."/>
            <person name="Miralles-Duran A."/>
            <person name="Miyazaki A."/>
            <person name="Munoz-Torres E."/>
            <person name="Oguiza J.A."/>
            <person name="Ohm R."/>
            <person name="Olmedo M."/>
            <person name="Orejas M."/>
            <person name="Ortiz-Castellanos L."/>
            <person name="Pisabarro A.G."/>
            <person name="Rodriguez-Romero J."/>
            <person name="Ruiz-Herrera J."/>
            <person name="Ruiz-Vazquez R."/>
            <person name="Sanz C."/>
            <person name="Schackwitz W."/>
            <person name="Schmutz J."/>
            <person name="Shahriari M."/>
            <person name="Shelest E."/>
            <person name="Silva-Franco F."/>
            <person name="Soanes D."/>
            <person name="Syed K."/>
            <person name="Tagua V.G."/>
            <person name="Talbot N.J."/>
            <person name="Thon M."/>
            <person name="De vries R.P."/>
            <person name="Wiebenga A."/>
            <person name="Yadav J.S."/>
            <person name="Braun E.L."/>
            <person name="Baker S."/>
            <person name="Garre V."/>
            <person name="Horwitz B."/>
            <person name="Torres-Martinez S."/>
            <person name="Idnurm A."/>
            <person name="Herrera-Estrella A."/>
            <person name="Gabaldon T."/>
            <person name="Grigoriev I.V."/>
        </authorList>
    </citation>
    <scope>NUCLEOTIDE SEQUENCE [LARGE SCALE GENOMIC DNA]</scope>
    <source>
        <strain evidence="4">NRRL 1555(-)</strain>
    </source>
</reference>